<evidence type="ECO:0000256" key="6">
    <source>
        <dbReference type="PIRSR" id="PIRSR005536-1"/>
    </source>
</evidence>
<proteinExistence type="inferred from homology"/>
<feature type="domain" description="Glycosyl hydrolase family 36 N-terminal" evidence="9">
    <location>
        <begin position="27"/>
        <end position="264"/>
    </location>
</feature>
<comment type="caution">
    <text evidence="10">The sequence shown here is derived from an EMBL/GenBank/DDBJ whole genome shotgun (WGS) entry which is preliminary data.</text>
</comment>
<evidence type="ECO:0000256" key="2">
    <source>
        <dbReference type="ARBA" id="ARBA00012755"/>
    </source>
</evidence>
<dbReference type="InterPro" id="IPR013780">
    <property type="entry name" value="Glyco_hydro_b"/>
</dbReference>
<dbReference type="GO" id="GO:0016052">
    <property type="term" value="P:carbohydrate catabolic process"/>
    <property type="evidence" value="ECO:0007669"/>
    <property type="project" value="InterPro"/>
</dbReference>
<evidence type="ECO:0000256" key="5">
    <source>
        <dbReference type="PIRNR" id="PIRNR005536"/>
    </source>
</evidence>
<gene>
    <name evidence="10" type="ORF">NOG11_11715</name>
</gene>
<organism evidence="10 11">
    <name type="scientific">Parvularcula maris</name>
    <dbReference type="NCBI Taxonomy" id="2965077"/>
    <lineage>
        <taxon>Bacteria</taxon>
        <taxon>Pseudomonadati</taxon>
        <taxon>Pseudomonadota</taxon>
        <taxon>Alphaproteobacteria</taxon>
        <taxon>Parvularculales</taxon>
        <taxon>Parvularculaceae</taxon>
        <taxon>Parvularcula</taxon>
    </lineage>
</organism>
<dbReference type="PRINTS" id="PR00743">
    <property type="entry name" value="GLHYDRLASE36"/>
</dbReference>
<evidence type="ECO:0000256" key="7">
    <source>
        <dbReference type="PIRSR" id="PIRSR005536-2"/>
    </source>
</evidence>
<keyword evidence="4 5" id="KW-0326">Glycosidase</keyword>
<dbReference type="AlphaFoldDB" id="A0A9X2LAC0"/>
<sequence>MIEESEKGWLLDNGLVAYALRVGEDGVLEHLHFGGSLGSLAGFSAWPRQAYRSLQIDDRGKPFRHLGTLAQELPFFGRGDFRSPAIAAPGLDELVFESARKIEGGLDLGDLPSARFEGAETLQIRTVSRHMGLEVVLSLTLWPGHPVLARTVTVRNISDRPHLLDRASSLSIDLPQADRHIVHLTGSWAREMHLQRHRIETGRFSFGSCRGTSSAQHPPFIALTDTDTTELHGEVLGGALVYSGNHETVVEKDEFGAVRLQMGLPGGMRWPLAPGEAFIAPQALLLHTDRGLGGMSHGWHDFVRERLLPERREPYRPVYLNTWESAYFEVDEDKVEKLARAAKKLGCEMLVLDDGWFKGRRDDHTSLGDWQADPKRFSRGMGELARRVTAEGLKFGLWFEPEMVSRESDLYREHPDWIIGADRDRPGEGRNQLTLDLSRPEVEAHIESVVASMLREADISYVKWDMNRFVSDLDDAKRAHLYMLALYRIVRKLRKAFPGVVFENCASGGNRFDFGMLCLFDQTWTSDLCDPEGRLDIQSGASHFFPLSALASYIGPSPNHQNGRISSFEARRDVAFFCGSRGFSLSAEELEAHASSVKETAGLYTSTQSLVTKGRFDRLRTGAEIIWQLTSPSGDEVVILYARKRSEPNPPFASVRLRNLEKGSAYRMEGSGELWRAESLMVAGLPMPHTDHRANPPLMKALPTGDMATALLRLRRV</sequence>
<dbReference type="CDD" id="cd14791">
    <property type="entry name" value="GH36"/>
    <property type="match status" value="1"/>
</dbReference>
<evidence type="ECO:0000313" key="10">
    <source>
        <dbReference type="EMBL" id="MCQ8186055.1"/>
    </source>
</evidence>
<dbReference type="Proteomes" id="UP001142610">
    <property type="component" value="Unassembled WGS sequence"/>
</dbReference>
<dbReference type="EMBL" id="JANIBC010000011">
    <property type="protein sequence ID" value="MCQ8186055.1"/>
    <property type="molecule type" value="Genomic_DNA"/>
</dbReference>
<dbReference type="InterPro" id="IPR013785">
    <property type="entry name" value="Aldolase_TIM"/>
</dbReference>
<dbReference type="Pfam" id="PF02065">
    <property type="entry name" value="Melibiase"/>
    <property type="match status" value="1"/>
</dbReference>
<dbReference type="InterPro" id="IPR002252">
    <property type="entry name" value="Glyco_hydro_36"/>
</dbReference>
<accession>A0A9X2LAC0</accession>
<feature type="domain" description="Glycosyl hydrolase family 36 C-terminal" evidence="8">
    <location>
        <begin position="626"/>
        <end position="708"/>
    </location>
</feature>
<evidence type="ECO:0000256" key="1">
    <source>
        <dbReference type="ARBA" id="ARBA00001255"/>
    </source>
</evidence>
<dbReference type="SUPFAM" id="SSF51445">
    <property type="entry name" value="(Trans)glycosidases"/>
    <property type="match status" value="1"/>
</dbReference>
<feature type="binding site" evidence="7">
    <location>
        <begin position="353"/>
        <end position="354"/>
    </location>
    <ligand>
        <name>substrate</name>
    </ligand>
</feature>
<dbReference type="PIRSF" id="PIRSF005536">
    <property type="entry name" value="Agal"/>
    <property type="match status" value="1"/>
</dbReference>
<feature type="binding site" evidence="7">
    <location>
        <position position="188"/>
    </location>
    <ligand>
        <name>substrate</name>
    </ligand>
</feature>
<dbReference type="Pfam" id="PF16874">
    <property type="entry name" value="Glyco_hydro_36C"/>
    <property type="match status" value="1"/>
</dbReference>
<dbReference type="Gene3D" id="2.60.40.1180">
    <property type="entry name" value="Golgi alpha-mannosidase II"/>
    <property type="match status" value="1"/>
</dbReference>
<feature type="active site" description="Proton donor" evidence="6">
    <location>
        <position position="527"/>
    </location>
</feature>
<dbReference type="Pfam" id="PF16875">
    <property type="entry name" value="Glyco_hydro_36N"/>
    <property type="match status" value="1"/>
</dbReference>
<evidence type="ECO:0000313" key="11">
    <source>
        <dbReference type="Proteomes" id="UP001142610"/>
    </source>
</evidence>
<dbReference type="Gene3D" id="3.20.20.70">
    <property type="entry name" value="Aldolase class I"/>
    <property type="match status" value="1"/>
</dbReference>
<dbReference type="Gene3D" id="2.70.98.60">
    <property type="entry name" value="alpha-galactosidase from lactobacil brevis"/>
    <property type="match status" value="1"/>
</dbReference>
<dbReference type="GO" id="GO:0004557">
    <property type="term" value="F:alpha-galactosidase activity"/>
    <property type="evidence" value="ECO:0007669"/>
    <property type="project" value="UniProtKB-UniRule"/>
</dbReference>
<dbReference type="PANTHER" id="PTHR43053">
    <property type="entry name" value="GLYCOSIDASE FAMILY 31"/>
    <property type="match status" value="1"/>
</dbReference>
<dbReference type="PANTHER" id="PTHR43053:SF3">
    <property type="entry name" value="ALPHA-GALACTOSIDASE C-RELATED"/>
    <property type="match status" value="1"/>
</dbReference>
<dbReference type="InterPro" id="IPR038417">
    <property type="entry name" value="Alpga-gal_N_sf"/>
</dbReference>
<dbReference type="FunFam" id="3.20.20.70:FF:000118">
    <property type="entry name" value="Alpha-galactosidase"/>
    <property type="match status" value="1"/>
</dbReference>
<dbReference type="InterPro" id="IPR017853">
    <property type="entry name" value="GH"/>
</dbReference>
<feature type="binding site" evidence="7">
    <location>
        <position position="430"/>
    </location>
    <ligand>
        <name>substrate</name>
    </ligand>
</feature>
<feature type="binding site" evidence="7">
    <location>
        <begin position="463"/>
        <end position="467"/>
    </location>
    <ligand>
        <name>substrate</name>
    </ligand>
</feature>
<dbReference type="InterPro" id="IPR031704">
    <property type="entry name" value="Glyco_hydro_36_N"/>
</dbReference>
<dbReference type="RefSeq" id="WP_256619950.1">
    <property type="nucleotide sequence ID" value="NZ_JANIBC010000011.1"/>
</dbReference>
<dbReference type="InterPro" id="IPR050985">
    <property type="entry name" value="Alpha-glycosidase_related"/>
</dbReference>
<comment type="catalytic activity">
    <reaction evidence="1 5">
        <text>Hydrolysis of terminal, non-reducing alpha-D-galactose residues in alpha-D-galactosides, including galactose oligosaccharides, galactomannans and galactolipids.</text>
        <dbReference type="EC" id="3.2.1.22"/>
    </reaction>
</comment>
<protein>
    <recommendedName>
        <fullName evidence="2 5">Alpha-galactosidase</fullName>
        <ecNumber evidence="2 5">3.2.1.22</ecNumber>
    </recommendedName>
</protein>
<feature type="active site" description="Nucleophile" evidence="6">
    <location>
        <position position="465"/>
    </location>
</feature>
<dbReference type="InterPro" id="IPR031705">
    <property type="entry name" value="Glyco_hydro_36_C"/>
</dbReference>
<feature type="binding site" evidence="7">
    <location>
        <position position="505"/>
    </location>
    <ligand>
        <name>substrate</name>
    </ligand>
</feature>
<reference evidence="10" key="1">
    <citation type="submission" date="2022-07" db="EMBL/GenBank/DDBJ databases">
        <title>Parvularcula maris sp. nov., an algicidal bacterium isolated from seawater.</title>
        <authorList>
            <person name="Li F."/>
        </authorList>
    </citation>
    <scope>NUCLEOTIDE SEQUENCE</scope>
    <source>
        <strain evidence="10">BGMRC 0090</strain>
    </source>
</reference>
<evidence type="ECO:0000259" key="8">
    <source>
        <dbReference type="Pfam" id="PF16874"/>
    </source>
</evidence>
<evidence type="ECO:0000256" key="3">
    <source>
        <dbReference type="ARBA" id="ARBA00022801"/>
    </source>
</evidence>
<feature type="binding site" evidence="7">
    <location>
        <position position="527"/>
    </location>
    <ligand>
        <name>substrate</name>
    </ligand>
</feature>
<evidence type="ECO:0000256" key="4">
    <source>
        <dbReference type="ARBA" id="ARBA00023295"/>
    </source>
</evidence>
<name>A0A9X2LAC0_9PROT</name>
<comment type="similarity">
    <text evidence="5">Belongs to the glycosyl hydrolase.</text>
</comment>
<evidence type="ECO:0000259" key="9">
    <source>
        <dbReference type="Pfam" id="PF16875"/>
    </source>
</evidence>
<keyword evidence="11" id="KW-1185">Reference proteome</keyword>
<dbReference type="EC" id="3.2.1.22" evidence="2 5"/>
<keyword evidence="3 5" id="KW-0378">Hydrolase</keyword>